<protein>
    <submittedName>
        <fullName evidence="1">Uncharacterized protein</fullName>
    </submittedName>
</protein>
<comment type="caution">
    <text evidence="1">The sequence shown here is derived from an EMBL/GenBank/DDBJ whole genome shotgun (WGS) entry which is preliminary data.</text>
</comment>
<dbReference type="EMBL" id="BASM01000007">
    <property type="protein sequence ID" value="GAD25546.1"/>
    <property type="molecule type" value="Genomic_DNA"/>
</dbReference>
<evidence type="ECO:0000313" key="2">
    <source>
        <dbReference type="Proteomes" id="UP000018209"/>
    </source>
</evidence>
<keyword evidence="2" id="KW-1185">Reference proteome</keyword>
<proteinExistence type="predicted"/>
<dbReference type="Proteomes" id="UP000018209">
    <property type="component" value="Unassembled WGS sequence"/>
</dbReference>
<organism evidence="1 2">
    <name type="scientific">Gluconobacter thailandicus NBRC 3257</name>
    <dbReference type="NCBI Taxonomy" id="1381097"/>
    <lineage>
        <taxon>Bacteria</taxon>
        <taxon>Pseudomonadati</taxon>
        <taxon>Pseudomonadota</taxon>
        <taxon>Alphaproteobacteria</taxon>
        <taxon>Acetobacterales</taxon>
        <taxon>Acetobacteraceae</taxon>
        <taxon>Gluconobacter</taxon>
    </lineage>
</organism>
<evidence type="ECO:0000313" key="1">
    <source>
        <dbReference type="EMBL" id="GAD25546.1"/>
    </source>
</evidence>
<gene>
    <name evidence="1" type="ORF">NBRC3257_0544</name>
</gene>
<name>A0ABQ0ITN5_GLUTH</name>
<accession>A0ABQ0ITN5</accession>
<sequence length="39" mass="4098">MKFPANDESAALATLLVVDVDEDVLEVCEAAFDLAAETA</sequence>
<reference evidence="1 2" key="1">
    <citation type="submission" date="2013-08" db="EMBL/GenBank/DDBJ databases">
        <title>Gluconobacter thailandicus NBRC 3257 whole genome sequence.</title>
        <authorList>
            <person name="Matsutani M."/>
            <person name="Yakushi T."/>
            <person name="Matsushita K."/>
        </authorList>
    </citation>
    <scope>NUCLEOTIDE SEQUENCE [LARGE SCALE GENOMIC DNA]</scope>
    <source>
        <strain evidence="1 2">NBRC 3257</strain>
    </source>
</reference>